<sequence>MENDDIYSDKFEKAFDLLSKLGKGGYGEVYRVQQTEMKNVLDETRKLIKLRSKFVIQYYYSWIECNYLYIQMELCVDNLSNLLHTKKSLFNELMINSQFYILYEIFRELTECVQYLHQNKIIHRDLKPDNVLISMDGRIKLCDFGLSKEVLNCDPFRMSKVKHTADVGTDDYMAPEVQTNEYNHLIDIYSLSLIGAQIFGFNTYDIIDGKNKDN</sequence>
<dbReference type="InterPro" id="IPR050339">
    <property type="entry name" value="CC_SR_Kinase"/>
</dbReference>
<dbReference type="Proteomes" id="UP000728032">
    <property type="component" value="Unassembled WGS sequence"/>
</dbReference>
<dbReference type="PROSITE" id="PS00108">
    <property type="entry name" value="PROTEIN_KINASE_ST"/>
    <property type="match status" value="1"/>
</dbReference>
<keyword evidence="3" id="KW-0418">Kinase</keyword>
<evidence type="ECO:0000256" key="4">
    <source>
        <dbReference type="ARBA" id="ARBA00022840"/>
    </source>
</evidence>
<feature type="domain" description="Protein kinase" evidence="6">
    <location>
        <begin position="15"/>
        <end position="214"/>
    </location>
</feature>
<protein>
    <recommendedName>
        <fullName evidence="6">Protein kinase domain-containing protein</fullName>
    </recommendedName>
</protein>
<keyword evidence="1" id="KW-0808">Transferase</keyword>
<dbReference type="Pfam" id="PF00069">
    <property type="entry name" value="Pkinase"/>
    <property type="match status" value="1"/>
</dbReference>
<reference evidence="7" key="1">
    <citation type="submission" date="2020-11" db="EMBL/GenBank/DDBJ databases">
        <authorList>
            <person name="Tran Van P."/>
        </authorList>
    </citation>
    <scope>NUCLEOTIDE SEQUENCE</scope>
</reference>
<keyword evidence="8" id="KW-1185">Reference proteome</keyword>
<dbReference type="InterPro" id="IPR008271">
    <property type="entry name" value="Ser/Thr_kinase_AS"/>
</dbReference>
<evidence type="ECO:0000256" key="5">
    <source>
        <dbReference type="ARBA" id="ARBA00037982"/>
    </source>
</evidence>
<name>A0A7R9LRC0_9ACAR</name>
<dbReference type="PROSITE" id="PS50011">
    <property type="entry name" value="PROTEIN_KINASE_DOM"/>
    <property type="match status" value="1"/>
</dbReference>
<dbReference type="InterPro" id="IPR000719">
    <property type="entry name" value="Prot_kinase_dom"/>
</dbReference>
<evidence type="ECO:0000256" key="2">
    <source>
        <dbReference type="ARBA" id="ARBA00022741"/>
    </source>
</evidence>
<dbReference type="EMBL" id="OC916715">
    <property type="protein sequence ID" value="CAD7645047.1"/>
    <property type="molecule type" value="Genomic_DNA"/>
</dbReference>
<evidence type="ECO:0000256" key="1">
    <source>
        <dbReference type="ARBA" id="ARBA00022679"/>
    </source>
</evidence>
<dbReference type="SUPFAM" id="SSF56112">
    <property type="entry name" value="Protein kinase-like (PK-like)"/>
    <property type="match status" value="1"/>
</dbReference>
<dbReference type="SMART" id="SM00220">
    <property type="entry name" value="S_TKc"/>
    <property type="match status" value="1"/>
</dbReference>
<dbReference type="PANTHER" id="PTHR11042:SF91">
    <property type="entry name" value="EUKARYOTIC TRANSLATION INITIATION FACTOR 2-ALPHA KINASE"/>
    <property type="match status" value="1"/>
</dbReference>
<evidence type="ECO:0000313" key="7">
    <source>
        <dbReference type="EMBL" id="CAD7645047.1"/>
    </source>
</evidence>
<accession>A0A7R9LRC0</accession>
<dbReference type="EMBL" id="CAJPVJ010001890">
    <property type="protein sequence ID" value="CAG2165458.1"/>
    <property type="molecule type" value="Genomic_DNA"/>
</dbReference>
<keyword evidence="4" id="KW-0067">ATP-binding</keyword>
<dbReference type="PANTHER" id="PTHR11042">
    <property type="entry name" value="EUKARYOTIC TRANSLATION INITIATION FACTOR 2-ALPHA KINASE EIF2-ALPHA KINASE -RELATED"/>
    <property type="match status" value="1"/>
</dbReference>
<evidence type="ECO:0000313" key="8">
    <source>
        <dbReference type="Proteomes" id="UP000728032"/>
    </source>
</evidence>
<dbReference type="GO" id="GO:0005524">
    <property type="term" value="F:ATP binding"/>
    <property type="evidence" value="ECO:0007669"/>
    <property type="project" value="UniProtKB-KW"/>
</dbReference>
<dbReference type="OrthoDB" id="6415454at2759"/>
<gene>
    <name evidence="7" type="ORF">ONB1V03_LOCUS5000</name>
</gene>
<organism evidence="7">
    <name type="scientific">Oppiella nova</name>
    <dbReference type="NCBI Taxonomy" id="334625"/>
    <lineage>
        <taxon>Eukaryota</taxon>
        <taxon>Metazoa</taxon>
        <taxon>Ecdysozoa</taxon>
        <taxon>Arthropoda</taxon>
        <taxon>Chelicerata</taxon>
        <taxon>Arachnida</taxon>
        <taxon>Acari</taxon>
        <taxon>Acariformes</taxon>
        <taxon>Sarcoptiformes</taxon>
        <taxon>Oribatida</taxon>
        <taxon>Brachypylina</taxon>
        <taxon>Oppioidea</taxon>
        <taxon>Oppiidae</taxon>
        <taxon>Oppiella</taxon>
    </lineage>
</organism>
<evidence type="ECO:0000256" key="3">
    <source>
        <dbReference type="ARBA" id="ARBA00022777"/>
    </source>
</evidence>
<dbReference type="Gene3D" id="1.10.510.10">
    <property type="entry name" value="Transferase(Phosphotransferase) domain 1"/>
    <property type="match status" value="1"/>
</dbReference>
<dbReference type="GO" id="GO:0005737">
    <property type="term" value="C:cytoplasm"/>
    <property type="evidence" value="ECO:0007669"/>
    <property type="project" value="TreeGrafter"/>
</dbReference>
<dbReference type="GO" id="GO:0004694">
    <property type="term" value="F:eukaryotic translation initiation factor 2alpha kinase activity"/>
    <property type="evidence" value="ECO:0007669"/>
    <property type="project" value="TreeGrafter"/>
</dbReference>
<dbReference type="AlphaFoldDB" id="A0A7R9LRC0"/>
<proteinExistence type="inferred from homology"/>
<keyword evidence="2" id="KW-0547">Nucleotide-binding</keyword>
<dbReference type="GO" id="GO:0005634">
    <property type="term" value="C:nucleus"/>
    <property type="evidence" value="ECO:0007669"/>
    <property type="project" value="TreeGrafter"/>
</dbReference>
<evidence type="ECO:0000259" key="6">
    <source>
        <dbReference type="PROSITE" id="PS50011"/>
    </source>
</evidence>
<comment type="similarity">
    <text evidence="5">Belongs to the protein kinase superfamily. Ser/Thr protein kinase family. GCN2 subfamily.</text>
</comment>
<dbReference type="InterPro" id="IPR011009">
    <property type="entry name" value="Kinase-like_dom_sf"/>
</dbReference>